<dbReference type="PANTHER" id="PTHR24064">
    <property type="entry name" value="SOLUTE CARRIER FAMILY 22 MEMBER"/>
    <property type="match status" value="1"/>
</dbReference>
<feature type="domain" description="Major facilitator superfamily (MFS) profile" evidence="6">
    <location>
        <begin position="94"/>
        <end position="519"/>
    </location>
</feature>
<evidence type="ECO:0000259" key="6">
    <source>
        <dbReference type="PROSITE" id="PS50850"/>
    </source>
</evidence>
<feature type="transmembrane region" description="Helical" evidence="5">
    <location>
        <begin position="336"/>
        <end position="357"/>
    </location>
</feature>
<feature type="transmembrane region" description="Helical" evidence="5">
    <location>
        <begin position="493"/>
        <end position="514"/>
    </location>
</feature>
<dbReference type="InterPro" id="IPR036259">
    <property type="entry name" value="MFS_trans_sf"/>
</dbReference>
<dbReference type="Pfam" id="PF00083">
    <property type="entry name" value="Sugar_tr"/>
    <property type="match status" value="1"/>
</dbReference>
<dbReference type="InterPro" id="IPR005829">
    <property type="entry name" value="Sugar_transporter_CS"/>
</dbReference>
<feature type="transmembrane region" description="Helical" evidence="5">
    <location>
        <begin position="195"/>
        <end position="217"/>
    </location>
</feature>
<dbReference type="AlphaFoldDB" id="A0A210QB05"/>
<dbReference type="PROSITE" id="PS50850">
    <property type="entry name" value="MFS"/>
    <property type="match status" value="1"/>
</dbReference>
<proteinExistence type="predicted"/>
<dbReference type="InterPro" id="IPR020846">
    <property type="entry name" value="MFS_dom"/>
</dbReference>
<dbReference type="GO" id="GO:0016020">
    <property type="term" value="C:membrane"/>
    <property type="evidence" value="ECO:0007669"/>
    <property type="project" value="UniProtKB-SubCell"/>
</dbReference>
<dbReference type="PROSITE" id="PS00216">
    <property type="entry name" value="SUGAR_TRANSPORT_1"/>
    <property type="match status" value="1"/>
</dbReference>
<evidence type="ECO:0000256" key="4">
    <source>
        <dbReference type="ARBA" id="ARBA00023136"/>
    </source>
</evidence>
<dbReference type="Gene3D" id="1.20.1250.20">
    <property type="entry name" value="MFS general substrate transporter like domains"/>
    <property type="match status" value="1"/>
</dbReference>
<dbReference type="EMBL" id="NEDP02004373">
    <property type="protein sequence ID" value="OWF45912.1"/>
    <property type="molecule type" value="Genomic_DNA"/>
</dbReference>
<feature type="transmembrane region" description="Helical" evidence="5">
    <location>
        <begin position="171"/>
        <end position="189"/>
    </location>
</feature>
<evidence type="ECO:0000313" key="8">
    <source>
        <dbReference type="Proteomes" id="UP000242188"/>
    </source>
</evidence>
<dbReference type="Proteomes" id="UP000242188">
    <property type="component" value="Unassembled WGS sequence"/>
</dbReference>
<dbReference type="InterPro" id="IPR005828">
    <property type="entry name" value="MFS_sugar_transport-like"/>
</dbReference>
<keyword evidence="3 5" id="KW-1133">Transmembrane helix</keyword>
<reference evidence="7 8" key="1">
    <citation type="journal article" date="2017" name="Nat. Ecol. Evol.">
        <title>Scallop genome provides insights into evolution of bilaterian karyotype and development.</title>
        <authorList>
            <person name="Wang S."/>
            <person name="Zhang J."/>
            <person name="Jiao W."/>
            <person name="Li J."/>
            <person name="Xun X."/>
            <person name="Sun Y."/>
            <person name="Guo X."/>
            <person name="Huan P."/>
            <person name="Dong B."/>
            <person name="Zhang L."/>
            <person name="Hu X."/>
            <person name="Sun X."/>
            <person name="Wang J."/>
            <person name="Zhao C."/>
            <person name="Wang Y."/>
            <person name="Wang D."/>
            <person name="Huang X."/>
            <person name="Wang R."/>
            <person name="Lv J."/>
            <person name="Li Y."/>
            <person name="Zhang Z."/>
            <person name="Liu B."/>
            <person name="Lu W."/>
            <person name="Hui Y."/>
            <person name="Liang J."/>
            <person name="Zhou Z."/>
            <person name="Hou R."/>
            <person name="Li X."/>
            <person name="Liu Y."/>
            <person name="Li H."/>
            <person name="Ning X."/>
            <person name="Lin Y."/>
            <person name="Zhao L."/>
            <person name="Xing Q."/>
            <person name="Dou J."/>
            <person name="Li Y."/>
            <person name="Mao J."/>
            <person name="Guo H."/>
            <person name="Dou H."/>
            <person name="Li T."/>
            <person name="Mu C."/>
            <person name="Jiang W."/>
            <person name="Fu Q."/>
            <person name="Fu X."/>
            <person name="Miao Y."/>
            <person name="Liu J."/>
            <person name="Yu Q."/>
            <person name="Li R."/>
            <person name="Liao H."/>
            <person name="Li X."/>
            <person name="Kong Y."/>
            <person name="Jiang Z."/>
            <person name="Chourrout D."/>
            <person name="Li R."/>
            <person name="Bao Z."/>
        </authorList>
    </citation>
    <scope>NUCLEOTIDE SEQUENCE [LARGE SCALE GENOMIC DNA]</scope>
    <source>
        <strain evidence="7 8">PY_sf001</strain>
    </source>
</reference>
<keyword evidence="8" id="KW-1185">Reference proteome</keyword>
<gene>
    <name evidence="7" type="ORF">KP79_PYT07308</name>
</gene>
<feature type="transmembrane region" description="Helical" evidence="5">
    <location>
        <begin position="229"/>
        <end position="250"/>
    </location>
</feature>
<evidence type="ECO:0000256" key="5">
    <source>
        <dbReference type="SAM" id="Phobius"/>
    </source>
</evidence>
<accession>A0A210QB05</accession>
<dbReference type="OrthoDB" id="5141738at2759"/>
<dbReference type="CDD" id="cd17317">
    <property type="entry name" value="MFS_SLC22"/>
    <property type="match status" value="1"/>
</dbReference>
<sequence length="573" mass="63993">MKLDNIMIQLGEFGLYQKYMYSMICWTSLYTGIYALMSVIFLNAPDHRCKIPGLENDTYDIHSAYQQNLVNNYIPPSTDDDTFDYDQCHLYSFDYNNVKFDNSSRPINASLVKCHEWVYSDSVFEETFTSKFNIVCGDKHLTSLVKSLFFAGKLVGAILFGNLSDLLGRKITFCASLMMMFGLTFGMSWSSSYIVYAVIMTGIGASTQGVFPVGFVLGVELVGPSKRKYAGMVIEYFFSIGLMTLAGVSYFARHWYYINIICSAPAVLFILYWWLISESPRWLISRQRYEEANKVLQKAAKVNKVEIEKNLFEKEIENKTSQPTGRVWQLFSTRVMLLRTLVILFNWCIVSMIYYGLSLNAGNLGGNFYLNMFLSGLVEIPANTMVLLLVDRVGRKKVYCLSMILGGLACASTTFPILKGEIENQTIIIVLAMLGKFGATAAFNTIYFYSAELFPTVVRNAGMGASSCAARAGGIVAPYIADSAALIGGMVGKVFPLGLFGVLAILAGLSSLYLPETLNKALPETIEDGKRFGRSADISQKKKEIKENMAHMGHKQSYYENGGFIAEKEMTKL</sequence>
<evidence type="ECO:0000256" key="2">
    <source>
        <dbReference type="ARBA" id="ARBA00022692"/>
    </source>
</evidence>
<comment type="subcellular location">
    <subcellularLocation>
        <location evidence="1">Membrane</location>
        <topology evidence="1">Multi-pass membrane protein</topology>
    </subcellularLocation>
</comment>
<feature type="transmembrane region" description="Helical" evidence="5">
    <location>
        <begin position="369"/>
        <end position="390"/>
    </location>
</feature>
<feature type="transmembrane region" description="Helical" evidence="5">
    <location>
        <begin position="427"/>
        <end position="449"/>
    </location>
</feature>
<name>A0A210QB05_MIZYE</name>
<protein>
    <submittedName>
        <fullName evidence="7">Organic cation transporter protein</fullName>
    </submittedName>
</protein>
<dbReference type="SUPFAM" id="SSF103473">
    <property type="entry name" value="MFS general substrate transporter"/>
    <property type="match status" value="1"/>
</dbReference>
<organism evidence="7 8">
    <name type="scientific">Mizuhopecten yessoensis</name>
    <name type="common">Japanese scallop</name>
    <name type="synonym">Patinopecten yessoensis</name>
    <dbReference type="NCBI Taxonomy" id="6573"/>
    <lineage>
        <taxon>Eukaryota</taxon>
        <taxon>Metazoa</taxon>
        <taxon>Spiralia</taxon>
        <taxon>Lophotrochozoa</taxon>
        <taxon>Mollusca</taxon>
        <taxon>Bivalvia</taxon>
        <taxon>Autobranchia</taxon>
        <taxon>Pteriomorphia</taxon>
        <taxon>Pectinida</taxon>
        <taxon>Pectinoidea</taxon>
        <taxon>Pectinidae</taxon>
        <taxon>Mizuhopecten</taxon>
    </lineage>
</organism>
<feature type="transmembrane region" description="Helical" evidence="5">
    <location>
        <begin position="461"/>
        <end position="481"/>
    </location>
</feature>
<dbReference type="GO" id="GO:0022857">
    <property type="term" value="F:transmembrane transporter activity"/>
    <property type="evidence" value="ECO:0007669"/>
    <property type="project" value="InterPro"/>
</dbReference>
<evidence type="ECO:0000313" key="7">
    <source>
        <dbReference type="EMBL" id="OWF45912.1"/>
    </source>
</evidence>
<feature type="transmembrane region" description="Helical" evidence="5">
    <location>
        <begin position="20"/>
        <end position="42"/>
    </location>
</feature>
<comment type="caution">
    <text evidence="7">The sequence shown here is derived from an EMBL/GenBank/DDBJ whole genome shotgun (WGS) entry which is preliminary data.</text>
</comment>
<evidence type="ECO:0000256" key="3">
    <source>
        <dbReference type="ARBA" id="ARBA00022989"/>
    </source>
</evidence>
<feature type="transmembrane region" description="Helical" evidence="5">
    <location>
        <begin position="397"/>
        <end position="415"/>
    </location>
</feature>
<keyword evidence="2 5" id="KW-0812">Transmembrane</keyword>
<keyword evidence="4 5" id="KW-0472">Membrane</keyword>
<evidence type="ECO:0000256" key="1">
    <source>
        <dbReference type="ARBA" id="ARBA00004141"/>
    </source>
</evidence>
<feature type="transmembrane region" description="Helical" evidence="5">
    <location>
        <begin position="256"/>
        <end position="276"/>
    </location>
</feature>